<evidence type="ECO:0000313" key="9">
    <source>
        <dbReference type="EMBL" id="ELR24964.1"/>
    </source>
</evidence>
<evidence type="ECO:0000259" key="8">
    <source>
        <dbReference type="PROSITE" id="PS51059"/>
    </source>
</evidence>
<feature type="compositionally biased region" description="Polar residues" evidence="6">
    <location>
        <begin position="99"/>
        <end position="110"/>
    </location>
</feature>
<feature type="region of interest" description="Disordered" evidence="6">
    <location>
        <begin position="677"/>
        <end position="709"/>
    </location>
</feature>
<evidence type="ECO:0000256" key="5">
    <source>
        <dbReference type="RuleBase" id="RU362114"/>
    </source>
</evidence>
<dbReference type="Proteomes" id="UP000011083">
    <property type="component" value="Unassembled WGS sequence"/>
</dbReference>
<organism evidence="9 10">
    <name type="scientific">Acanthamoeba castellanii (strain ATCC 30010 / Neff)</name>
    <dbReference type="NCBI Taxonomy" id="1257118"/>
    <lineage>
        <taxon>Eukaryota</taxon>
        <taxon>Amoebozoa</taxon>
        <taxon>Discosea</taxon>
        <taxon>Longamoebia</taxon>
        <taxon>Centramoebida</taxon>
        <taxon>Acanthamoebidae</taxon>
        <taxon>Acanthamoeba</taxon>
    </lineage>
</organism>
<feature type="region of interest" description="Disordered" evidence="6">
    <location>
        <begin position="494"/>
        <end position="528"/>
    </location>
</feature>
<dbReference type="Gene3D" id="1.10.8.10">
    <property type="entry name" value="DNA helicase RuvA subunit, C-terminal domain"/>
    <property type="match status" value="2"/>
</dbReference>
<evidence type="ECO:0000256" key="3">
    <source>
        <dbReference type="ARBA" id="ARBA00022695"/>
    </source>
</evidence>
<dbReference type="PANTHER" id="PTHR21328">
    <property type="entry name" value="POLY ADP-RIBOSE POLYMERASE FAMILY, MEMBER PARP"/>
    <property type="match status" value="1"/>
</dbReference>
<dbReference type="InterPro" id="IPR015940">
    <property type="entry name" value="UBA"/>
</dbReference>
<dbReference type="VEuPathDB" id="AmoebaDB:ACA1_301550"/>
<dbReference type="EC" id="2.4.2.-" evidence="5"/>
<dbReference type="Gene3D" id="3.90.228.10">
    <property type="match status" value="1"/>
</dbReference>
<dbReference type="SUPFAM" id="SSF56399">
    <property type="entry name" value="ADP-ribosylation"/>
    <property type="match status" value="1"/>
</dbReference>
<accession>L8HHA2</accession>
<keyword evidence="4 5" id="KW-0520">NAD</keyword>
<dbReference type="Pfam" id="PF00644">
    <property type="entry name" value="PARP"/>
    <property type="match status" value="1"/>
</dbReference>
<name>L8HHA2_ACACF</name>
<dbReference type="Pfam" id="PF00627">
    <property type="entry name" value="UBA"/>
    <property type="match status" value="1"/>
</dbReference>
<evidence type="ECO:0000256" key="2">
    <source>
        <dbReference type="ARBA" id="ARBA00022679"/>
    </source>
</evidence>
<dbReference type="InterPro" id="IPR036265">
    <property type="entry name" value="HIT-like_sf"/>
</dbReference>
<sequence>MENQGLHWVCRACTFINQVGKVAGDQCEVCGLGKQDDDAVLTEEEMIIRDQIMEMELKESREQQAREQEEREQKARAEAEEKQRKEREAEEEAKRDATNKQTHSAPSLSSERLAAIEAKREAARARREDLGEHYRLICPVCEKPNHPAVASCTGCAFVLSPWDAAKVPANVFLDLVQGKDIGSRVCYRDEHIIVFNDKFGVSDVHIDVIPTWVVEDITHLTKDDIPMVKRLYEMGLNEIKQRNLARFQGKNVEDYIVAGFNMPVSVKHLHLHMALPPYNHEQVFLFPRWHPYAKVLADLELHGEVRLYHDHPNEAEQAREQERLVAGHREMLAVAQALQSQQPAEPGRATTTTDEPAAAPMDVEQDRGKEKVVDTMEGVGEHADGYTAGKLEREYEKWVELSEANGQLIWMGSDDTDDGKKMIHFLVDDKEFSLVYPTPGDVNGVFRVEADRNNRWAAELNEYLAAHAKTLQVGDLFSKIVHYVTRTQGLKRSGRKMLRSSDSIRHSTDGSEEQFTDTEESQDLGDMGMDDESMDWTAEKCKNEHMKKVEQEVKDAQNLVGAKLVSVRGMGQVVVTIDITAVLDIALAQAIDITPDEPVLVTLDFAEFWSLPDGKERLPVPKFSCRQWTTRDSNSFGVKYHLREIVSRYVEDTWKWSDEADRKKIRVLGAFASDHSKAKPSKWQPKARGSVRKLLGKSAEAPAPADNKAKLDPKEALEKLRLMGFTEEASKTVLVAESNNFEKAVNKLLSMGDSVRCPYEPPKPREEEALPDLVIEMAGMGFDPEHAAAALRKTRNNVEQALELLISGFTAASSTSSSSSSGRSELTSSMDEDIARTLQREEDEQDAKRKALHIGASVLACGDTNFFVGMIGYVRARLANYSRYCMVCHKKHTCASDKPVVCCNPLCIFRFSDVLPQNKKEQLSQLSRIAVCPFSNCEEEVKLDHSEATMAAVYGVTDTAAGNTQEMLLQMMSHRYLANEELIDFIENGVKQNGMIITKIENVLKAELVVEFEAAWAELRQKRSEDLARPSMAYHGTAEQNIESILDKGLLVPGKGKGKDVGHATDTGFWGGGIYLSPNSSMSVGYCRGGKKLLICSVLMGKTFQCTTLIHGADLMAGHDSHTAPGGQEWVIFNPAQVLPCYLVSLSQAQ</sequence>
<dbReference type="KEGG" id="acan:ACA1_301550"/>
<keyword evidence="2 5" id="KW-0808">Transferase</keyword>
<feature type="region of interest" description="Disordered" evidence="6">
    <location>
        <begin position="338"/>
        <end position="357"/>
    </location>
</feature>
<keyword evidence="3" id="KW-0548">Nucleotidyltransferase</keyword>
<feature type="compositionally biased region" description="Acidic residues" evidence="6">
    <location>
        <begin position="510"/>
        <end position="528"/>
    </location>
</feature>
<feature type="region of interest" description="Disordered" evidence="6">
    <location>
        <begin position="59"/>
        <end position="113"/>
    </location>
</feature>
<dbReference type="OrthoDB" id="1915375at2759"/>
<feature type="domain" description="UBA" evidence="7">
    <location>
        <begin position="764"/>
        <end position="808"/>
    </location>
</feature>
<evidence type="ECO:0000256" key="6">
    <source>
        <dbReference type="SAM" id="MobiDB-lite"/>
    </source>
</evidence>
<evidence type="ECO:0000259" key="7">
    <source>
        <dbReference type="PROSITE" id="PS50030"/>
    </source>
</evidence>
<evidence type="ECO:0000313" key="10">
    <source>
        <dbReference type="Proteomes" id="UP000011083"/>
    </source>
</evidence>
<keyword evidence="10" id="KW-1185">Reference proteome</keyword>
<evidence type="ECO:0000256" key="1">
    <source>
        <dbReference type="ARBA" id="ARBA00022676"/>
    </source>
</evidence>
<feature type="domain" description="PARP catalytic" evidence="8">
    <location>
        <begin position="958"/>
        <end position="1150"/>
    </location>
</feature>
<dbReference type="SMART" id="SM00165">
    <property type="entry name" value="UBA"/>
    <property type="match status" value="2"/>
</dbReference>
<dbReference type="GeneID" id="14926001"/>
<dbReference type="GO" id="GO:0003950">
    <property type="term" value="F:NAD+ poly-ADP-ribosyltransferase activity"/>
    <property type="evidence" value="ECO:0007669"/>
    <property type="project" value="UniProtKB-UniRule"/>
</dbReference>
<proteinExistence type="predicted"/>
<dbReference type="PROSITE" id="PS50030">
    <property type="entry name" value="UBA"/>
    <property type="match status" value="2"/>
</dbReference>
<dbReference type="PROSITE" id="PS51059">
    <property type="entry name" value="PARP_CATALYTIC"/>
    <property type="match status" value="1"/>
</dbReference>
<dbReference type="AlphaFoldDB" id="L8HHA2"/>
<dbReference type="SUPFAM" id="SSF46934">
    <property type="entry name" value="UBA-like"/>
    <property type="match status" value="2"/>
</dbReference>
<evidence type="ECO:0000256" key="4">
    <source>
        <dbReference type="ARBA" id="ARBA00023027"/>
    </source>
</evidence>
<dbReference type="EMBL" id="KB007808">
    <property type="protein sequence ID" value="ELR24964.1"/>
    <property type="molecule type" value="Genomic_DNA"/>
</dbReference>
<dbReference type="SUPFAM" id="SSF54197">
    <property type="entry name" value="HIT-like"/>
    <property type="match status" value="1"/>
</dbReference>
<feature type="domain" description="UBA" evidence="7">
    <location>
        <begin position="710"/>
        <end position="751"/>
    </location>
</feature>
<dbReference type="GO" id="GO:0016779">
    <property type="term" value="F:nucleotidyltransferase activity"/>
    <property type="evidence" value="ECO:0007669"/>
    <property type="project" value="UniProtKB-KW"/>
</dbReference>
<keyword evidence="1 5" id="KW-0328">Glycosyltransferase</keyword>
<dbReference type="InterPro" id="IPR012317">
    <property type="entry name" value="Poly(ADP-ribose)pol_cat_dom"/>
</dbReference>
<dbReference type="InterPro" id="IPR009060">
    <property type="entry name" value="UBA-like_sf"/>
</dbReference>
<dbReference type="InterPro" id="IPR051838">
    <property type="entry name" value="ARTD_PARP"/>
</dbReference>
<gene>
    <name evidence="9" type="ORF">ACA1_301550</name>
</gene>
<reference evidence="9 10" key="1">
    <citation type="journal article" date="2013" name="Genome Biol.">
        <title>Genome of Acanthamoeba castellanii highlights extensive lateral gene transfer and early evolution of tyrosine kinase signaling.</title>
        <authorList>
            <person name="Clarke M."/>
            <person name="Lohan A.J."/>
            <person name="Liu B."/>
            <person name="Lagkouvardos I."/>
            <person name="Roy S."/>
            <person name="Zafar N."/>
            <person name="Bertelli C."/>
            <person name="Schilde C."/>
            <person name="Kianianmomeni A."/>
            <person name="Burglin T.R."/>
            <person name="Frech C."/>
            <person name="Turcotte B."/>
            <person name="Kopec K.O."/>
            <person name="Synnott J.M."/>
            <person name="Choo C."/>
            <person name="Paponov I."/>
            <person name="Finkler A."/>
            <person name="Soon Heng Tan C."/>
            <person name="Hutchins A.P."/>
            <person name="Weinmeier T."/>
            <person name="Rattei T."/>
            <person name="Chu J.S."/>
            <person name="Gimenez G."/>
            <person name="Irimia M."/>
            <person name="Rigden D.J."/>
            <person name="Fitzpatrick D.A."/>
            <person name="Lorenzo-Morales J."/>
            <person name="Bateman A."/>
            <person name="Chiu C.H."/>
            <person name="Tang P."/>
            <person name="Hegemann P."/>
            <person name="Fromm H."/>
            <person name="Raoult D."/>
            <person name="Greub G."/>
            <person name="Miranda-Saavedra D."/>
            <person name="Chen N."/>
            <person name="Nash P."/>
            <person name="Ginger M.L."/>
            <person name="Horn M."/>
            <person name="Schaap P."/>
            <person name="Caler L."/>
            <person name="Loftus B."/>
        </authorList>
    </citation>
    <scope>NUCLEOTIDE SEQUENCE [LARGE SCALE GENOMIC DNA]</scope>
    <source>
        <strain evidence="9 10">Neff</strain>
    </source>
</reference>
<protein>
    <recommendedName>
        <fullName evidence="5">Poly [ADP-ribose] polymerase</fullName>
        <shortName evidence="5">PARP</shortName>
        <ecNumber evidence="5">2.4.2.-</ecNumber>
    </recommendedName>
</protein>
<dbReference type="Gene3D" id="3.30.428.10">
    <property type="entry name" value="HIT-like"/>
    <property type="match status" value="1"/>
</dbReference>
<dbReference type="RefSeq" id="XP_004356983.1">
    <property type="nucleotide sequence ID" value="XM_004356928.1"/>
</dbReference>
<dbReference type="Pfam" id="PF11969">
    <property type="entry name" value="DcpS_C"/>
    <property type="match status" value="1"/>
</dbReference>
<feature type="compositionally biased region" description="Basic and acidic residues" evidence="6">
    <location>
        <begin position="59"/>
        <end position="98"/>
    </location>
</feature>